<dbReference type="OrthoDB" id="6253247at2759"/>
<dbReference type="EMBL" id="LUCH01016460">
    <property type="protein sequence ID" value="KAF5395278.1"/>
    <property type="molecule type" value="Genomic_DNA"/>
</dbReference>
<accession>A0A8J4SZZ5</accession>
<keyword evidence="2" id="KW-1185">Reference proteome</keyword>
<reference evidence="1" key="1">
    <citation type="submission" date="2019-05" db="EMBL/GenBank/DDBJ databases">
        <title>Annotation for the trematode Paragonimus heterotremus.</title>
        <authorList>
            <person name="Choi Y.-J."/>
        </authorList>
    </citation>
    <scope>NUCLEOTIDE SEQUENCE</scope>
    <source>
        <strain evidence="1">LC</strain>
    </source>
</reference>
<dbReference type="AlphaFoldDB" id="A0A8J4SZZ5"/>
<protein>
    <submittedName>
        <fullName evidence="1">Uncharacterized protein</fullName>
    </submittedName>
</protein>
<gene>
    <name evidence="1" type="ORF">PHET_12465</name>
</gene>
<sequence>MHWRTDRNLRQRKAELIPKWLVQTMTQRGSVCQHSNGNLMSSIAKHLITTGDVVDPVTSFVVLLCNRISKLLASSEALLIRRHELAFFDKRC</sequence>
<proteinExistence type="predicted"/>
<dbReference type="Proteomes" id="UP000748531">
    <property type="component" value="Unassembled WGS sequence"/>
</dbReference>
<organism evidence="1 2">
    <name type="scientific">Paragonimus heterotremus</name>
    <dbReference type="NCBI Taxonomy" id="100268"/>
    <lineage>
        <taxon>Eukaryota</taxon>
        <taxon>Metazoa</taxon>
        <taxon>Spiralia</taxon>
        <taxon>Lophotrochozoa</taxon>
        <taxon>Platyhelminthes</taxon>
        <taxon>Trematoda</taxon>
        <taxon>Digenea</taxon>
        <taxon>Plagiorchiida</taxon>
        <taxon>Troglotremata</taxon>
        <taxon>Troglotrematidae</taxon>
        <taxon>Paragonimus</taxon>
    </lineage>
</organism>
<comment type="caution">
    <text evidence="1">The sequence shown here is derived from an EMBL/GenBank/DDBJ whole genome shotgun (WGS) entry which is preliminary data.</text>
</comment>
<evidence type="ECO:0000313" key="1">
    <source>
        <dbReference type="EMBL" id="KAF5395278.1"/>
    </source>
</evidence>
<name>A0A8J4SZZ5_9TREM</name>
<evidence type="ECO:0000313" key="2">
    <source>
        <dbReference type="Proteomes" id="UP000748531"/>
    </source>
</evidence>